<accession>A0ABN7E8G1</accession>
<protein>
    <submittedName>
        <fullName evidence="2">Uncharacterized protein</fullName>
    </submittedName>
</protein>
<feature type="compositionally biased region" description="Polar residues" evidence="1">
    <location>
        <begin position="196"/>
        <end position="207"/>
    </location>
</feature>
<evidence type="ECO:0000313" key="3">
    <source>
        <dbReference type="Proteomes" id="UP001189122"/>
    </source>
</evidence>
<evidence type="ECO:0000313" key="2">
    <source>
        <dbReference type="EMBL" id="CAA6674025.1"/>
    </source>
</evidence>
<evidence type="ECO:0000256" key="1">
    <source>
        <dbReference type="SAM" id="MobiDB-lite"/>
    </source>
</evidence>
<organism evidence="2 3">
    <name type="scientific">Spirodela intermedia</name>
    <name type="common">Intermediate duckweed</name>
    <dbReference type="NCBI Taxonomy" id="51605"/>
    <lineage>
        <taxon>Eukaryota</taxon>
        <taxon>Viridiplantae</taxon>
        <taxon>Streptophyta</taxon>
        <taxon>Embryophyta</taxon>
        <taxon>Tracheophyta</taxon>
        <taxon>Spermatophyta</taxon>
        <taxon>Magnoliopsida</taxon>
        <taxon>Liliopsida</taxon>
        <taxon>Araceae</taxon>
        <taxon>Lemnoideae</taxon>
        <taxon>Spirodela</taxon>
    </lineage>
</organism>
<dbReference type="EMBL" id="CACRZD030000068">
    <property type="protein sequence ID" value="CAA6674025.1"/>
    <property type="molecule type" value="Genomic_DNA"/>
</dbReference>
<sequence>MELQMDRARVPWTNLSCSHYRSMLLKMTRRQVPTSERMAAHKSGRPAKASAMMAALVTTDMTMSGRPCDGILRTSLDMRVTWLVSMAMADPDIPMEMPTSAAASAGAVPVLSKATTLVLARASRMSPPLTSTPLLAAFVRAQKVATGVESTSAQGHAHTRRTSDMRSQCFTLSALAAVGTTATRAAASTTAATRTDPSIMSAESQPPRQVPPAEGNSLWEPHRGCSTWRRSQ</sequence>
<gene>
    <name evidence="2" type="ORF">SI7747_UN020383</name>
</gene>
<keyword evidence="3" id="KW-1185">Reference proteome</keyword>
<comment type="caution">
    <text evidence="2">The sequence shown here is derived from an EMBL/GenBank/DDBJ whole genome shotgun (WGS) entry which is preliminary data.</text>
</comment>
<reference evidence="3" key="1">
    <citation type="journal article" date="2020" name="Sci. Rep.">
        <title>Chromosome-scale genome assembly for the duckweed Spirodela intermedia, integrating cytogenetic maps, PacBio and Oxford Nanopore libraries.</title>
        <authorList>
            <person name="Hoang P.T.N."/>
            <person name="Fiebig A."/>
            <person name="Novak P."/>
            <person name="Macas J."/>
            <person name="Cao H.X."/>
            <person name="Stepanenko A."/>
            <person name="Chen G."/>
            <person name="Borisjuk N."/>
            <person name="Scholz U."/>
            <person name="Schubert I."/>
        </authorList>
    </citation>
    <scope>NUCLEOTIDE SEQUENCE [LARGE SCALE GENOMIC DNA]</scope>
</reference>
<dbReference type="Proteomes" id="UP001189122">
    <property type="component" value="Unassembled WGS sequence"/>
</dbReference>
<name>A0ABN7E8G1_SPIIN</name>
<feature type="region of interest" description="Disordered" evidence="1">
    <location>
        <begin position="187"/>
        <end position="232"/>
    </location>
</feature>
<proteinExistence type="predicted"/>